<comment type="caution">
    <text evidence="5">The sequence shown here is derived from an EMBL/GenBank/DDBJ whole genome shotgun (WGS) entry which is preliminary data.</text>
</comment>
<keyword evidence="2" id="KW-0472">Membrane</keyword>
<protein>
    <submittedName>
        <fullName evidence="5">Magnesium chelatase</fullName>
    </submittedName>
</protein>
<dbReference type="PANTHER" id="PTHR37464">
    <property type="entry name" value="BLL2463 PROTEIN"/>
    <property type="match status" value="1"/>
</dbReference>
<dbReference type="OrthoDB" id="3336142at2"/>
<evidence type="ECO:0000256" key="3">
    <source>
        <dbReference type="SAM" id="SignalP"/>
    </source>
</evidence>
<dbReference type="SMART" id="SM00327">
    <property type="entry name" value="VWA"/>
    <property type="match status" value="1"/>
</dbReference>
<dbReference type="SUPFAM" id="SSF53300">
    <property type="entry name" value="vWA-like"/>
    <property type="match status" value="1"/>
</dbReference>
<dbReference type="InterPro" id="IPR036465">
    <property type="entry name" value="vWFA_dom_sf"/>
</dbReference>
<feature type="signal peptide" evidence="3">
    <location>
        <begin position="1"/>
        <end position="31"/>
    </location>
</feature>
<keyword evidence="6" id="KW-1185">Reference proteome</keyword>
<dbReference type="InterPro" id="IPR002035">
    <property type="entry name" value="VWF_A"/>
</dbReference>
<dbReference type="STRING" id="1428628.WN71_037590"/>
<proteinExistence type="predicted"/>
<dbReference type="EMBL" id="LAVA02000135">
    <property type="protein sequence ID" value="OIJ62791.1"/>
    <property type="molecule type" value="Genomic_DNA"/>
</dbReference>
<name>A0A1J4NKF6_9ACTN</name>
<sequence length="515" mass="54421">MPTARARSLARSWAVVLVAAVLVLLPATATAAPSGDSPTRAQIYDSLGLGDLPADYVILVDTSGSMAKDGRYDTVRSTLRTFLDHVSRKDRVALFTFDAHPQLRYEGPAGGSGTTDRILAQLPAAPTPGAETDIGAALDAAVTELERADVSSISSVVLVTDGEHNPPAGSSYPSAKGAPWTALHKRAEAVARHTDLAGYALPLGSQASGADLMRSVVTPTTVLRPTSIDDLSTYLQRAGDRTRLRKAARLLNPDVGKGVVLSWSGSGPLAMTDGVARTTLTLTSRSRHVPLVVTGLHVSLTGPDATVTGVPDRVELAPGTSRTFRVTVRGHVGADPLPVRRTRHVDARLRADGKVGTDWAAVLRPDIDLRVPARVATGAPVPMAATVGSPLTLPLTIALLVALSLLGWLLWRRTHRPQLRGELVLWPTFGGLTSDRIALRGRRMTVRPRTIGGTGRIRGRRSAGPGGPRVDLFIRYTPDGTHARESNALCPPGEQVVINGISFAYTPGFPANGSR</sequence>
<keyword evidence="2" id="KW-0812">Transmembrane</keyword>
<keyword evidence="2" id="KW-1133">Transmembrane helix</keyword>
<dbReference type="Pfam" id="PF13519">
    <property type="entry name" value="VWA_2"/>
    <property type="match status" value="1"/>
</dbReference>
<accession>A0A1J4NKF6</accession>
<evidence type="ECO:0000259" key="4">
    <source>
        <dbReference type="PROSITE" id="PS50234"/>
    </source>
</evidence>
<dbReference type="AlphaFoldDB" id="A0A1J4NKF6"/>
<keyword evidence="3" id="KW-0732">Signal</keyword>
<evidence type="ECO:0000313" key="5">
    <source>
        <dbReference type="EMBL" id="OIJ62791.1"/>
    </source>
</evidence>
<gene>
    <name evidence="5" type="ORF">WN71_037590</name>
</gene>
<evidence type="ECO:0000256" key="2">
    <source>
        <dbReference type="SAM" id="Phobius"/>
    </source>
</evidence>
<feature type="region of interest" description="Disordered" evidence="1">
    <location>
        <begin position="449"/>
        <end position="468"/>
    </location>
</feature>
<feature type="transmembrane region" description="Helical" evidence="2">
    <location>
        <begin position="391"/>
        <end position="411"/>
    </location>
</feature>
<evidence type="ECO:0000256" key="1">
    <source>
        <dbReference type="SAM" id="MobiDB-lite"/>
    </source>
</evidence>
<dbReference type="RefSeq" id="WP_046592793.1">
    <property type="nucleotide sequence ID" value="NZ_LAVA02000135.1"/>
</dbReference>
<dbReference type="Proteomes" id="UP000034196">
    <property type="component" value="Unassembled WGS sequence"/>
</dbReference>
<organism evidence="5 6">
    <name type="scientific">Streptomyces mangrovisoli</name>
    <dbReference type="NCBI Taxonomy" id="1428628"/>
    <lineage>
        <taxon>Bacteria</taxon>
        <taxon>Bacillati</taxon>
        <taxon>Actinomycetota</taxon>
        <taxon>Actinomycetes</taxon>
        <taxon>Kitasatosporales</taxon>
        <taxon>Streptomycetaceae</taxon>
        <taxon>Streptomyces</taxon>
    </lineage>
</organism>
<evidence type="ECO:0000313" key="6">
    <source>
        <dbReference type="Proteomes" id="UP000034196"/>
    </source>
</evidence>
<feature type="chain" id="PRO_5018289020" evidence="3">
    <location>
        <begin position="32"/>
        <end position="515"/>
    </location>
</feature>
<feature type="domain" description="VWFA" evidence="4">
    <location>
        <begin position="55"/>
        <end position="242"/>
    </location>
</feature>
<dbReference type="PROSITE" id="PS50234">
    <property type="entry name" value="VWFA"/>
    <property type="match status" value="1"/>
</dbReference>
<dbReference type="CDD" id="cd00198">
    <property type="entry name" value="vWFA"/>
    <property type="match status" value="1"/>
</dbReference>
<dbReference type="Gene3D" id="3.40.50.410">
    <property type="entry name" value="von Willebrand factor, type A domain"/>
    <property type="match status" value="1"/>
</dbReference>
<dbReference type="PANTHER" id="PTHR37464:SF1">
    <property type="entry name" value="BLL2463 PROTEIN"/>
    <property type="match status" value="1"/>
</dbReference>
<reference evidence="5" key="1">
    <citation type="submission" date="2016-10" db="EMBL/GenBank/DDBJ databases">
        <title>Genome sequence of Streptomyces mangrovisoli MUSC 149.</title>
        <authorList>
            <person name="Lee L.-H."/>
            <person name="Ser H.-L."/>
        </authorList>
    </citation>
    <scope>NUCLEOTIDE SEQUENCE [LARGE SCALE GENOMIC DNA]</scope>
    <source>
        <strain evidence="5">MUSC 149</strain>
    </source>
</reference>